<proteinExistence type="predicted"/>
<reference evidence="3" key="1">
    <citation type="submission" date="2009-05" db="EMBL/GenBank/DDBJ databases">
        <title>The genome sequence of Ajellomyces capsulatus strain H143.</title>
        <authorList>
            <person name="Champion M."/>
            <person name="Cuomo C.A."/>
            <person name="Ma L.-J."/>
            <person name="Henn M.R."/>
            <person name="Sil A."/>
            <person name="Goldman B."/>
            <person name="Young S.K."/>
            <person name="Kodira C.D."/>
            <person name="Zeng Q."/>
            <person name="Koehrsen M."/>
            <person name="Alvarado L."/>
            <person name="Berlin A.M."/>
            <person name="Borenstein D."/>
            <person name="Chen Z."/>
            <person name="Engels R."/>
            <person name="Freedman E."/>
            <person name="Gellesch M."/>
            <person name="Goldberg J."/>
            <person name="Griggs A."/>
            <person name="Gujja S."/>
            <person name="Heiman D.I."/>
            <person name="Hepburn T.A."/>
            <person name="Howarth C."/>
            <person name="Jen D."/>
            <person name="Larson L."/>
            <person name="Lewis B."/>
            <person name="Mehta T."/>
            <person name="Park D."/>
            <person name="Pearson M."/>
            <person name="Roberts A."/>
            <person name="Saif S."/>
            <person name="Shea T.D."/>
            <person name="Shenoy N."/>
            <person name="Sisk P."/>
            <person name="Stolte C."/>
            <person name="Sykes S."/>
            <person name="Walk T."/>
            <person name="White J."/>
            <person name="Yandava C."/>
            <person name="Klein B."/>
            <person name="McEwen J.G."/>
            <person name="Puccia R."/>
            <person name="Goldman G.H."/>
            <person name="Felipe M.S."/>
            <person name="Nino-Vega G."/>
            <person name="San-Blas G."/>
            <person name="Taylor J.W."/>
            <person name="Mendoza L."/>
            <person name="Galagan J.E."/>
            <person name="Nusbaum C."/>
            <person name="Birren B.W."/>
        </authorList>
    </citation>
    <scope>NUCLEOTIDE SEQUENCE [LARGE SCALE GENOMIC DNA]</scope>
    <source>
        <strain evidence="3">H143</strain>
    </source>
</reference>
<dbReference type="HOGENOM" id="CLU_939992_0_0_1"/>
<evidence type="ECO:0000256" key="1">
    <source>
        <dbReference type="SAM" id="MobiDB-lite"/>
    </source>
</evidence>
<dbReference type="Proteomes" id="UP000002624">
    <property type="component" value="Unassembled WGS sequence"/>
</dbReference>
<evidence type="ECO:0000313" key="3">
    <source>
        <dbReference type="Proteomes" id="UP000002624"/>
    </source>
</evidence>
<name>C6HRY7_AJECH</name>
<gene>
    <name evidence="2" type="ORF">HCDG_08968</name>
</gene>
<dbReference type="eggNOG" id="KOG0615">
    <property type="taxonomic scope" value="Eukaryota"/>
</dbReference>
<dbReference type="OMA" id="PRDYSIT"/>
<sequence>MLWGMSSPIKGPINAFNIYGVYGLPMSLVNKRLTKNPTIRDYSYIPDKAPTPPTAQTPYFPHPLYPLEYWKTFATRKREKYIYLMSLETGKSDVDDRRSSIKDTYYWRCEAMFWLSKSRYKEGRRRKISDPNYWRCEADFWRDNCTCTLEEDQANRMNIQDPEYWKCESRFWKSTCRKVHEDARYDGIDDPKYWECENMLYEELLLPIICPDFQKPSFHQALMRATGGTYFFDFGDDSSKTPPRRSARLVKLHQKVAAKDAGPQYATTVPTDEGRTKKRKKDQQTATTNKKRKSSS</sequence>
<organism evidence="2 3">
    <name type="scientific">Ajellomyces capsulatus (strain H143)</name>
    <name type="common">Darling's disease fungus</name>
    <name type="synonym">Histoplasma capsulatum</name>
    <dbReference type="NCBI Taxonomy" id="544712"/>
    <lineage>
        <taxon>Eukaryota</taxon>
        <taxon>Fungi</taxon>
        <taxon>Dikarya</taxon>
        <taxon>Ascomycota</taxon>
        <taxon>Pezizomycotina</taxon>
        <taxon>Eurotiomycetes</taxon>
        <taxon>Eurotiomycetidae</taxon>
        <taxon>Onygenales</taxon>
        <taxon>Ajellomycetaceae</taxon>
        <taxon>Histoplasma</taxon>
    </lineage>
</organism>
<dbReference type="STRING" id="544712.C6HRY7"/>
<dbReference type="EMBL" id="GG692437">
    <property type="protein sequence ID" value="EER36805.1"/>
    <property type="molecule type" value="Genomic_DNA"/>
</dbReference>
<evidence type="ECO:0000313" key="2">
    <source>
        <dbReference type="EMBL" id="EER36805.1"/>
    </source>
</evidence>
<feature type="region of interest" description="Disordered" evidence="1">
    <location>
        <begin position="255"/>
        <end position="296"/>
    </location>
</feature>
<dbReference type="VEuPathDB" id="FungiDB:HCDG_08968"/>
<accession>C6HRY7</accession>
<dbReference type="AlphaFoldDB" id="C6HRY7"/>
<protein>
    <submittedName>
        <fullName evidence="2">Uncharacterized protein</fullName>
    </submittedName>
</protein>
<dbReference type="OrthoDB" id="4178556at2759"/>